<accession>A0ACB8RNI9</accession>
<gene>
    <name evidence="1" type="ORF">FA95DRAFT_1596802</name>
</gene>
<evidence type="ECO:0000313" key="2">
    <source>
        <dbReference type="Proteomes" id="UP000814033"/>
    </source>
</evidence>
<evidence type="ECO:0000313" key="1">
    <source>
        <dbReference type="EMBL" id="KAI0045490.1"/>
    </source>
</evidence>
<name>A0ACB8RNI9_9AGAM</name>
<keyword evidence="2" id="KW-1185">Reference proteome</keyword>
<reference evidence="1" key="2">
    <citation type="journal article" date="2022" name="New Phytol.">
        <title>Evolutionary transition to the ectomycorrhizal habit in the genomes of a hyperdiverse lineage of mushroom-forming fungi.</title>
        <authorList>
            <person name="Looney B."/>
            <person name="Miyauchi S."/>
            <person name="Morin E."/>
            <person name="Drula E."/>
            <person name="Courty P.E."/>
            <person name="Kohler A."/>
            <person name="Kuo A."/>
            <person name="LaButti K."/>
            <person name="Pangilinan J."/>
            <person name="Lipzen A."/>
            <person name="Riley R."/>
            <person name="Andreopoulos W."/>
            <person name="He G."/>
            <person name="Johnson J."/>
            <person name="Nolan M."/>
            <person name="Tritt A."/>
            <person name="Barry K.W."/>
            <person name="Grigoriev I.V."/>
            <person name="Nagy L.G."/>
            <person name="Hibbett D."/>
            <person name="Henrissat B."/>
            <person name="Matheny P.B."/>
            <person name="Labbe J."/>
            <person name="Martin F.M."/>
        </authorList>
    </citation>
    <scope>NUCLEOTIDE SEQUENCE</scope>
    <source>
        <strain evidence="1">FP105234-sp</strain>
    </source>
</reference>
<protein>
    <submittedName>
        <fullName evidence="1">Uncharacterized protein</fullName>
    </submittedName>
</protein>
<dbReference type="Proteomes" id="UP000814033">
    <property type="component" value="Unassembled WGS sequence"/>
</dbReference>
<sequence length="422" mass="45298">MLNYSMPVVSCSLLALCHTPEALALLFGRALFHAAVLVWICTSREPDDESTHKRLLMQFVAFVCAAVGVGVFSMAYPHRGAAAATGLGGLAIGLACLAIACAVRLLLPPDAHDYLRTAFRKHATGAGARPPPPGCDHSPDAVHAYMRTKFSRALARSRHGVYLARAPREGARRTAQDSAWTELLALALYLHAPVALCYLGLVWPASGYPVVSALPALVFSEVLVPRVFERAWILDCVVDGMPELADAGVDRPSRLAEVVTIIVVGVASPSIVYYLYDSEEGYSLPALVGVIIGTTLSMRVLEWHVSAEELPELTFSLPLGSSLGSHVFNLHHAGKMWDLSTLAWFAIGAVLGTRVRKLRHIRISRAVLAGAVLGVIAAGTLAYVFYDIMATWESPFSGFAIGAALSIEYSRLRTAALSGNPW</sequence>
<comment type="caution">
    <text evidence="1">The sequence shown here is derived from an EMBL/GenBank/DDBJ whole genome shotgun (WGS) entry which is preliminary data.</text>
</comment>
<reference evidence="1" key="1">
    <citation type="submission" date="2021-02" db="EMBL/GenBank/DDBJ databases">
        <authorList>
            <consortium name="DOE Joint Genome Institute"/>
            <person name="Ahrendt S."/>
            <person name="Looney B.P."/>
            <person name="Miyauchi S."/>
            <person name="Morin E."/>
            <person name="Drula E."/>
            <person name="Courty P.E."/>
            <person name="Chicoki N."/>
            <person name="Fauchery L."/>
            <person name="Kohler A."/>
            <person name="Kuo A."/>
            <person name="Labutti K."/>
            <person name="Pangilinan J."/>
            <person name="Lipzen A."/>
            <person name="Riley R."/>
            <person name="Andreopoulos W."/>
            <person name="He G."/>
            <person name="Johnson J."/>
            <person name="Barry K.W."/>
            <person name="Grigoriev I.V."/>
            <person name="Nagy L."/>
            <person name="Hibbett D."/>
            <person name="Henrissat B."/>
            <person name="Matheny P.B."/>
            <person name="Labbe J."/>
            <person name="Martin F."/>
        </authorList>
    </citation>
    <scope>NUCLEOTIDE SEQUENCE</scope>
    <source>
        <strain evidence="1">FP105234-sp</strain>
    </source>
</reference>
<organism evidence="1 2">
    <name type="scientific">Auriscalpium vulgare</name>
    <dbReference type="NCBI Taxonomy" id="40419"/>
    <lineage>
        <taxon>Eukaryota</taxon>
        <taxon>Fungi</taxon>
        <taxon>Dikarya</taxon>
        <taxon>Basidiomycota</taxon>
        <taxon>Agaricomycotina</taxon>
        <taxon>Agaricomycetes</taxon>
        <taxon>Russulales</taxon>
        <taxon>Auriscalpiaceae</taxon>
        <taxon>Auriscalpium</taxon>
    </lineage>
</organism>
<dbReference type="EMBL" id="MU275950">
    <property type="protein sequence ID" value="KAI0045490.1"/>
    <property type="molecule type" value="Genomic_DNA"/>
</dbReference>
<proteinExistence type="predicted"/>